<organism evidence="2 3">
    <name type="scientific">Streptomyces antimycoticus</name>
    <dbReference type="NCBI Taxonomy" id="68175"/>
    <lineage>
        <taxon>Bacteria</taxon>
        <taxon>Bacillati</taxon>
        <taxon>Actinomycetota</taxon>
        <taxon>Actinomycetes</taxon>
        <taxon>Kitasatosporales</taxon>
        <taxon>Streptomycetaceae</taxon>
        <taxon>Streptomyces</taxon>
        <taxon>Streptomyces violaceusniger group</taxon>
    </lineage>
</organism>
<comment type="caution">
    <text evidence="2">The sequence shown here is derived from an EMBL/GenBank/DDBJ whole genome shotgun (WGS) entry which is preliminary data.</text>
</comment>
<sequence length="57" mass="5933">MSDTSNTNESPAHNVVQARDIGVIIMGASGPVHTGSGDQIIYNTPPENHGPSEPPTH</sequence>
<evidence type="ECO:0000313" key="3">
    <source>
        <dbReference type="Proteomes" id="UP000299290"/>
    </source>
</evidence>
<accession>A0A4D4KRB3</accession>
<name>A0A4D4KRB3_9ACTN</name>
<protein>
    <submittedName>
        <fullName evidence="2">Uncharacterized protein</fullName>
    </submittedName>
</protein>
<evidence type="ECO:0000256" key="1">
    <source>
        <dbReference type="SAM" id="MobiDB-lite"/>
    </source>
</evidence>
<reference evidence="2 3" key="1">
    <citation type="journal article" date="2020" name="Int. J. Syst. Evol. Microbiol.">
        <title>Reclassification of Streptomyces castelarensis and Streptomyces sporoclivatus as later heterotypic synonyms of Streptomyces antimycoticus.</title>
        <authorList>
            <person name="Komaki H."/>
            <person name="Tamura T."/>
        </authorList>
    </citation>
    <scope>NUCLEOTIDE SEQUENCE [LARGE SCALE GENOMIC DNA]</scope>
    <source>
        <strain evidence="2 3">NBRC 12839</strain>
    </source>
</reference>
<dbReference type="EMBL" id="BJHV01000002">
    <property type="protein sequence ID" value="GDY49120.1"/>
    <property type="molecule type" value="Genomic_DNA"/>
</dbReference>
<dbReference type="AlphaFoldDB" id="A0A4D4KRB3"/>
<evidence type="ECO:0000313" key="2">
    <source>
        <dbReference type="EMBL" id="GDY49120.1"/>
    </source>
</evidence>
<feature type="region of interest" description="Disordered" evidence="1">
    <location>
        <begin position="29"/>
        <end position="57"/>
    </location>
</feature>
<dbReference type="Proteomes" id="UP000299290">
    <property type="component" value="Unassembled WGS sequence"/>
</dbReference>
<keyword evidence="3" id="KW-1185">Reference proteome</keyword>
<proteinExistence type="predicted"/>
<dbReference type="RefSeq" id="WP_162004016.1">
    <property type="nucleotide sequence ID" value="NZ_BJHV01000002.1"/>
</dbReference>
<gene>
    <name evidence="2" type="ORF">SANT12839_100020</name>
</gene>